<evidence type="ECO:0000313" key="2">
    <source>
        <dbReference type="Proteomes" id="UP001300745"/>
    </source>
</evidence>
<name>A0ABT3SPR3_9MYCO</name>
<dbReference type="EMBL" id="JAPJDO010000060">
    <property type="protein sequence ID" value="MCX2941154.1"/>
    <property type="molecule type" value="Genomic_DNA"/>
</dbReference>
<protein>
    <submittedName>
        <fullName evidence="1">Uncharacterized protein</fullName>
    </submittedName>
</protein>
<dbReference type="Proteomes" id="UP001300745">
    <property type="component" value="Unassembled WGS sequence"/>
</dbReference>
<organism evidence="1 2">
    <name type="scientific">Mycobacterium pinniadriaticum</name>
    <dbReference type="NCBI Taxonomy" id="2994102"/>
    <lineage>
        <taxon>Bacteria</taxon>
        <taxon>Bacillati</taxon>
        <taxon>Actinomycetota</taxon>
        <taxon>Actinomycetes</taxon>
        <taxon>Mycobacteriales</taxon>
        <taxon>Mycobacteriaceae</taxon>
        <taxon>Mycobacterium</taxon>
    </lineage>
</organism>
<accession>A0ABT3SPR3</accession>
<evidence type="ECO:0000313" key="1">
    <source>
        <dbReference type="EMBL" id="MCX2941154.1"/>
    </source>
</evidence>
<proteinExistence type="predicted"/>
<reference evidence="1 2" key="1">
    <citation type="submission" date="2022-11" db="EMBL/GenBank/DDBJ databases">
        <title>Mycobacterium sp. nov.</title>
        <authorList>
            <person name="Papic B."/>
            <person name="Spicic S."/>
            <person name="Duvnjak S."/>
        </authorList>
    </citation>
    <scope>NUCLEOTIDE SEQUENCE [LARGE SCALE GENOMIC DNA]</scope>
    <source>
        <strain evidence="1 2">CVI_P4</strain>
    </source>
</reference>
<gene>
    <name evidence="1" type="ORF">ORI27_31165</name>
</gene>
<sequence length="46" mass="4988">MLEDLVAAYDGMVFRGNFSKVGGGNSHTEFPKCLTCLVVELSHVKS</sequence>
<keyword evidence="2" id="KW-1185">Reference proteome</keyword>
<comment type="caution">
    <text evidence="1">The sequence shown here is derived from an EMBL/GenBank/DDBJ whole genome shotgun (WGS) entry which is preliminary data.</text>
</comment>